<keyword evidence="4 10" id="KW-0479">Metal-binding</keyword>
<dbReference type="GO" id="GO:0008270">
    <property type="term" value="F:zinc ion binding"/>
    <property type="evidence" value="ECO:0007669"/>
    <property type="project" value="UniProtKB-UniRule"/>
</dbReference>
<dbReference type="FunFam" id="2.10.110.30:FF:000002">
    <property type="entry name" value="Putative e3 ubiquitin-protein ligase ubr3"/>
    <property type="match status" value="1"/>
</dbReference>
<dbReference type="Gene3D" id="2.10.110.30">
    <property type="match status" value="1"/>
</dbReference>
<dbReference type="GO" id="GO:0061630">
    <property type="term" value="F:ubiquitin protein ligase activity"/>
    <property type="evidence" value="ECO:0007669"/>
    <property type="project" value="UniProtKB-UniRule"/>
</dbReference>
<evidence type="ECO:0000256" key="5">
    <source>
        <dbReference type="ARBA" id="ARBA00022771"/>
    </source>
</evidence>
<evidence type="ECO:0000256" key="10">
    <source>
        <dbReference type="RuleBase" id="RU366018"/>
    </source>
</evidence>
<dbReference type="GO" id="GO:0071596">
    <property type="term" value="P:ubiquitin-dependent protein catabolic process via the N-end rule pathway"/>
    <property type="evidence" value="ECO:0007669"/>
    <property type="project" value="UniProtKB-UniRule"/>
</dbReference>
<dbReference type="EC" id="2.3.2.27" evidence="10"/>
<dbReference type="SMART" id="SM00396">
    <property type="entry name" value="ZnF_UBR1"/>
    <property type="match status" value="1"/>
</dbReference>
<feature type="domain" description="UBR-type" evidence="11">
    <location>
        <begin position="110"/>
        <end position="180"/>
    </location>
</feature>
<dbReference type="AlphaFoldDB" id="X6MS76"/>
<dbReference type="GO" id="GO:0016567">
    <property type="term" value="P:protein ubiquitination"/>
    <property type="evidence" value="ECO:0007669"/>
    <property type="project" value="UniProtKB-UniRule"/>
</dbReference>
<name>X6MS76_RETFI</name>
<dbReference type="Pfam" id="PF02207">
    <property type="entry name" value="zf-UBR"/>
    <property type="match status" value="1"/>
</dbReference>
<evidence type="ECO:0000256" key="8">
    <source>
        <dbReference type="ARBA" id="ARBA00046341"/>
    </source>
</evidence>
<dbReference type="OrthoDB" id="26387at2759"/>
<comment type="pathway">
    <text evidence="2 10">Protein modification; protein ubiquitination.</text>
</comment>
<dbReference type="InterPro" id="IPR039164">
    <property type="entry name" value="UBR1-like"/>
</dbReference>
<dbReference type="GO" id="GO:0005737">
    <property type="term" value="C:cytoplasm"/>
    <property type="evidence" value="ECO:0007669"/>
    <property type="project" value="TreeGrafter"/>
</dbReference>
<keyword evidence="7 10" id="KW-0862">Zinc</keyword>
<dbReference type="GO" id="GO:0000151">
    <property type="term" value="C:ubiquitin ligase complex"/>
    <property type="evidence" value="ECO:0007669"/>
    <property type="project" value="TreeGrafter"/>
</dbReference>
<keyword evidence="13" id="KW-1185">Reference proteome</keyword>
<comment type="function">
    <text evidence="10">Ubiquitin ligase protein which is a component of the N-end rule pathway. Recognizes and binds to proteins bearing specific N-terminal residues that are destabilizing according to the N-end rule, leading to their ubiquitination and subsequent degradation.</text>
</comment>
<comment type="similarity">
    <text evidence="8 10">Belongs to the E3 ubiquitin-protein ligase UBR1-like family.</text>
</comment>
<reference evidence="12 13" key="1">
    <citation type="journal article" date="2013" name="Curr. Biol.">
        <title>The Genome of the Foraminiferan Reticulomyxa filosa.</title>
        <authorList>
            <person name="Glockner G."/>
            <person name="Hulsmann N."/>
            <person name="Schleicher M."/>
            <person name="Noegel A.A."/>
            <person name="Eichinger L."/>
            <person name="Gallinger C."/>
            <person name="Pawlowski J."/>
            <person name="Sierra R."/>
            <person name="Euteneuer U."/>
            <person name="Pillet L."/>
            <person name="Moustafa A."/>
            <person name="Platzer M."/>
            <person name="Groth M."/>
            <person name="Szafranski K."/>
            <person name="Schliwa M."/>
        </authorList>
    </citation>
    <scope>NUCLEOTIDE SEQUENCE [LARGE SCALE GENOMIC DNA]</scope>
</reference>
<dbReference type="InterPro" id="IPR003126">
    <property type="entry name" value="Znf_UBR"/>
</dbReference>
<proteinExistence type="inferred from homology"/>
<gene>
    <name evidence="12" type="ORF">RFI_21440</name>
</gene>
<accession>X6MS76</accession>
<comment type="catalytic activity">
    <reaction evidence="1 10">
        <text>S-ubiquitinyl-[E2 ubiquitin-conjugating enzyme]-L-cysteine + [acceptor protein]-L-lysine = [E2 ubiquitin-conjugating enzyme]-L-cysteine + N(6)-ubiquitinyl-[acceptor protein]-L-lysine.</text>
        <dbReference type="EC" id="2.3.2.27"/>
    </reaction>
</comment>
<dbReference type="PROSITE" id="PS51157">
    <property type="entry name" value="ZF_UBR"/>
    <property type="match status" value="1"/>
</dbReference>
<organism evidence="12 13">
    <name type="scientific">Reticulomyxa filosa</name>
    <dbReference type="NCBI Taxonomy" id="46433"/>
    <lineage>
        <taxon>Eukaryota</taxon>
        <taxon>Sar</taxon>
        <taxon>Rhizaria</taxon>
        <taxon>Retaria</taxon>
        <taxon>Foraminifera</taxon>
        <taxon>Monothalamids</taxon>
        <taxon>Reticulomyxidae</taxon>
        <taxon>Reticulomyxa</taxon>
    </lineage>
</organism>
<dbReference type="EMBL" id="ASPP01018694">
    <property type="protein sequence ID" value="ETO15925.1"/>
    <property type="molecule type" value="Genomic_DNA"/>
</dbReference>
<evidence type="ECO:0000313" key="13">
    <source>
        <dbReference type="Proteomes" id="UP000023152"/>
    </source>
</evidence>
<evidence type="ECO:0000256" key="4">
    <source>
        <dbReference type="ARBA" id="ARBA00022723"/>
    </source>
</evidence>
<comment type="caution">
    <text evidence="12">The sequence shown here is derived from an EMBL/GenBank/DDBJ whole genome shotgun (WGS) entry which is preliminary data.</text>
</comment>
<dbReference type="PANTHER" id="PTHR21497">
    <property type="entry name" value="UBIQUITIN LIGASE E3 ALPHA-RELATED"/>
    <property type="match status" value="1"/>
</dbReference>
<keyword evidence="6 10" id="KW-0833">Ubl conjugation pathway</keyword>
<dbReference type="UniPathway" id="UPA00143"/>
<evidence type="ECO:0000256" key="6">
    <source>
        <dbReference type="ARBA" id="ARBA00022786"/>
    </source>
</evidence>
<evidence type="ECO:0000313" key="12">
    <source>
        <dbReference type="EMBL" id="ETO15925.1"/>
    </source>
</evidence>
<keyword evidence="3 10" id="KW-0808">Transferase</keyword>
<sequence length="189" mass="21542">MLSLSFEIRDSMDPSQGAREFFRSRPSKGDMLKLFKKRGEKNCLKFQSKRKKTNKQTVPREVEDIWKLLEFQLWAHQDKEQHERLFEWLKELASGGQGFDDTFLKNQKMGVCGKEIKGKEPVYKCNTCAADSTCIQCVECFENSDHTGHDVKRMFASGGCCDCGDPESWAPKGFCKFHQGPDAAAKNIG</sequence>
<evidence type="ECO:0000256" key="1">
    <source>
        <dbReference type="ARBA" id="ARBA00000900"/>
    </source>
</evidence>
<dbReference type="CDD" id="cd19673">
    <property type="entry name" value="UBR-box_UBR3"/>
    <property type="match status" value="1"/>
</dbReference>
<evidence type="ECO:0000259" key="11">
    <source>
        <dbReference type="PROSITE" id="PS51157"/>
    </source>
</evidence>
<dbReference type="PANTHER" id="PTHR21497:SF24">
    <property type="entry name" value="E3 UBIQUITIN-PROTEIN LIGASE UBR1"/>
    <property type="match status" value="1"/>
</dbReference>
<evidence type="ECO:0000256" key="3">
    <source>
        <dbReference type="ARBA" id="ARBA00022679"/>
    </source>
</evidence>
<evidence type="ECO:0000256" key="2">
    <source>
        <dbReference type="ARBA" id="ARBA00004906"/>
    </source>
</evidence>
<evidence type="ECO:0000256" key="7">
    <source>
        <dbReference type="ARBA" id="ARBA00022833"/>
    </source>
</evidence>
<protein>
    <recommendedName>
        <fullName evidence="10">E3 ubiquitin-protein ligase</fullName>
        <ecNumber evidence="10">2.3.2.27</ecNumber>
    </recommendedName>
</protein>
<dbReference type="Proteomes" id="UP000023152">
    <property type="component" value="Unassembled WGS sequence"/>
</dbReference>
<evidence type="ECO:0000256" key="9">
    <source>
        <dbReference type="PROSITE-ProRule" id="PRU00508"/>
    </source>
</evidence>
<feature type="zinc finger region" description="UBR-type" evidence="9">
    <location>
        <begin position="110"/>
        <end position="180"/>
    </location>
</feature>
<keyword evidence="5 10" id="KW-0863">Zinc-finger</keyword>